<dbReference type="EMBL" id="NESQ01000003">
    <property type="protein sequence ID" value="PUU84181.1"/>
    <property type="molecule type" value="Genomic_DNA"/>
</dbReference>
<evidence type="ECO:0000256" key="1">
    <source>
        <dbReference type="ARBA" id="ARBA00022737"/>
    </source>
</evidence>
<feature type="repeat" description="ANK" evidence="3">
    <location>
        <begin position="15"/>
        <end position="47"/>
    </location>
</feature>
<evidence type="ECO:0000313" key="4">
    <source>
        <dbReference type="EMBL" id="PUU84181.1"/>
    </source>
</evidence>
<dbReference type="Pfam" id="PF12796">
    <property type="entry name" value="Ank_2"/>
    <property type="match status" value="1"/>
</dbReference>
<dbReference type="OrthoDB" id="341259at2759"/>
<keyword evidence="5" id="KW-1185">Reference proteome</keyword>
<dbReference type="SUPFAM" id="SSF48403">
    <property type="entry name" value="Ankyrin repeat"/>
    <property type="match status" value="1"/>
</dbReference>
<dbReference type="PANTHER" id="PTHR24171">
    <property type="entry name" value="ANKYRIN REPEAT DOMAIN-CONTAINING PROTEIN 39-RELATED"/>
    <property type="match status" value="1"/>
</dbReference>
<feature type="non-terminal residue" evidence="4">
    <location>
        <position position="1"/>
    </location>
</feature>
<evidence type="ECO:0000313" key="5">
    <source>
        <dbReference type="Proteomes" id="UP000244722"/>
    </source>
</evidence>
<dbReference type="InterPro" id="IPR002110">
    <property type="entry name" value="Ankyrin_rpt"/>
</dbReference>
<organism evidence="4 5">
    <name type="scientific">Tuber borchii</name>
    <name type="common">White truffle</name>
    <dbReference type="NCBI Taxonomy" id="42251"/>
    <lineage>
        <taxon>Eukaryota</taxon>
        <taxon>Fungi</taxon>
        <taxon>Dikarya</taxon>
        <taxon>Ascomycota</taxon>
        <taxon>Pezizomycotina</taxon>
        <taxon>Pezizomycetes</taxon>
        <taxon>Pezizales</taxon>
        <taxon>Tuberaceae</taxon>
        <taxon>Tuber</taxon>
    </lineage>
</organism>
<name>A0A2T7A8W6_TUBBO</name>
<proteinExistence type="predicted"/>
<dbReference type="PRINTS" id="PR01415">
    <property type="entry name" value="ANKYRIN"/>
</dbReference>
<dbReference type="InterPro" id="IPR036770">
    <property type="entry name" value="Ankyrin_rpt-contain_sf"/>
</dbReference>
<gene>
    <name evidence="4" type="ORF">B9Z19DRAFT_895789</name>
</gene>
<feature type="non-terminal residue" evidence="4">
    <location>
        <position position="88"/>
    </location>
</feature>
<accession>A0A2T7A8W6</accession>
<sequence length="88" mass="9813">IAESCPLILTKQDQNGNTPLHEAVISGHFPMVESLVGKFATPEYKAYSNQINKQNPYGNTPLHLAIQFDHPEIAEFLFKYGADPTIKN</sequence>
<comment type="caution">
    <text evidence="4">The sequence shown here is derived from an EMBL/GenBank/DDBJ whole genome shotgun (WGS) entry which is preliminary data.</text>
</comment>
<keyword evidence="2 3" id="KW-0040">ANK repeat</keyword>
<dbReference type="SMART" id="SM00248">
    <property type="entry name" value="ANK"/>
    <property type="match status" value="2"/>
</dbReference>
<dbReference type="Gene3D" id="1.25.40.20">
    <property type="entry name" value="Ankyrin repeat-containing domain"/>
    <property type="match status" value="1"/>
</dbReference>
<dbReference type="PROSITE" id="PS50297">
    <property type="entry name" value="ANK_REP_REGION"/>
    <property type="match status" value="2"/>
</dbReference>
<feature type="repeat" description="ANK" evidence="3">
    <location>
        <begin position="57"/>
        <end position="88"/>
    </location>
</feature>
<dbReference type="AlphaFoldDB" id="A0A2T7A8W6"/>
<dbReference type="Proteomes" id="UP000244722">
    <property type="component" value="Unassembled WGS sequence"/>
</dbReference>
<evidence type="ECO:0000256" key="3">
    <source>
        <dbReference type="PROSITE-ProRule" id="PRU00023"/>
    </source>
</evidence>
<dbReference type="STRING" id="42251.A0A2T7A8W6"/>
<reference evidence="4 5" key="1">
    <citation type="submission" date="2017-04" db="EMBL/GenBank/DDBJ databases">
        <title>Draft genome sequence of Tuber borchii Vittad., a whitish edible truffle.</title>
        <authorList>
            <consortium name="DOE Joint Genome Institute"/>
            <person name="Murat C."/>
            <person name="Kuo A."/>
            <person name="Barry K.W."/>
            <person name="Clum A."/>
            <person name="Dockter R.B."/>
            <person name="Fauchery L."/>
            <person name="Iotti M."/>
            <person name="Kohler A."/>
            <person name="Labutti K."/>
            <person name="Lindquist E.A."/>
            <person name="Lipzen A."/>
            <person name="Ohm R.A."/>
            <person name="Wang M."/>
            <person name="Grigoriev I.V."/>
            <person name="Zambonelli A."/>
            <person name="Martin F.M."/>
        </authorList>
    </citation>
    <scope>NUCLEOTIDE SEQUENCE [LARGE SCALE GENOMIC DNA]</scope>
    <source>
        <strain evidence="4 5">Tbo3840</strain>
    </source>
</reference>
<keyword evidence="1" id="KW-0677">Repeat</keyword>
<evidence type="ECO:0000256" key="2">
    <source>
        <dbReference type="ARBA" id="ARBA00023043"/>
    </source>
</evidence>
<protein>
    <submittedName>
        <fullName evidence="4">Ankyrin repeat-containing domain protein</fullName>
    </submittedName>
</protein>
<dbReference type="PROSITE" id="PS50088">
    <property type="entry name" value="ANK_REPEAT"/>
    <property type="match status" value="2"/>
</dbReference>